<dbReference type="EMBL" id="LSRX01000161">
    <property type="protein sequence ID" value="OLQ06392.1"/>
    <property type="molecule type" value="Genomic_DNA"/>
</dbReference>
<protein>
    <submittedName>
        <fullName evidence="2">Uncharacterized protein</fullName>
    </submittedName>
</protein>
<proteinExistence type="predicted"/>
<name>A0A1Q9EG33_SYMMI</name>
<organism evidence="2 3">
    <name type="scientific">Symbiodinium microadriaticum</name>
    <name type="common">Dinoflagellate</name>
    <name type="synonym">Zooxanthella microadriatica</name>
    <dbReference type="NCBI Taxonomy" id="2951"/>
    <lineage>
        <taxon>Eukaryota</taxon>
        <taxon>Sar</taxon>
        <taxon>Alveolata</taxon>
        <taxon>Dinophyceae</taxon>
        <taxon>Suessiales</taxon>
        <taxon>Symbiodiniaceae</taxon>
        <taxon>Symbiodinium</taxon>
    </lineage>
</organism>
<keyword evidence="3" id="KW-1185">Reference proteome</keyword>
<comment type="caution">
    <text evidence="2">The sequence shown here is derived from an EMBL/GenBank/DDBJ whole genome shotgun (WGS) entry which is preliminary data.</text>
</comment>
<sequence length="164" mass="18440">MINEALLQKALSHEKHQKSEDYTFKSVRDACPSLLMQDIADTIQYFDDAPLGKWARWATRESARGGTANAPPGRPCDVIDDQDALPWLSSGWPLGAEWAEGASEAQESRPKEIEKTMESLKAHGDEKEERKNTVLTALYNRDMPRLKAELQSLRVSQLVTKLDT</sequence>
<gene>
    <name evidence="2" type="ORF">AK812_SmicGene10331</name>
</gene>
<evidence type="ECO:0000256" key="1">
    <source>
        <dbReference type="SAM" id="MobiDB-lite"/>
    </source>
</evidence>
<feature type="compositionally biased region" description="Basic and acidic residues" evidence="1">
    <location>
        <begin position="106"/>
        <end position="129"/>
    </location>
</feature>
<dbReference type="Proteomes" id="UP000186817">
    <property type="component" value="Unassembled WGS sequence"/>
</dbReference>
<reference evidence="2 3" key="1">
    <citation type="submission" date="2016-02" db="EMBL/GenBank/DDBJ databases">
        <title>Genome analysis of coral dinoflagellate symbionts highlights evolutionary adaptations to a symbiotic lifestyle.</title>
        <authorList>
            <person name="Aranda M."/>
            <person name="Li Y."/>
            <person name="Liew Y.J."/>
            <person name="Baumgarten S."/>
            <person name="Simakov O."/>
            <person name="Wilson M."/>
            <person name="Piel J."/>
            <person name="Ashoor H."/>
            <person name="Bougouffa S."/>
            <person name="Bajic V.B."/>
            <person name="Ryu T."/>
            <person name="Ravasi T."/>
            <person name="Bayer T."/>
            <person name="Micklem G."/>
            <person name="Kim H."/>
            <person name="Bhak J."/>
            <person name="Lajeunesse T.C."/>
            <person name="Voolstra C.R."/>
        </authorList>
    </citation>
    <scope>NUCLEOTIDE SEQUENCE [LARGE SCALE GENOMIC DNA]</scope>
    <source>
        <strain evidence="2 3">CCMP2467</strain>
    </source>
</reference>
<evidence type="ECO:0000313" key="3">
    <source>
        <dbReference type="Proteomes" id="UP000186817"/>
    </source>
</evidence>
<feature type="region of interest" description="Disordered" evidence="1">
    <location>
        <begin position="100"/>
        <end position="129"/>
    </location>
</feature>
<dbReference type="AlphaFoldDB" id="A0A1Q9EG33"/>
<accession>A0A1Q9EG33</accession>
<evidence type="ECO:0000313" key="2">
    <source>
        <dbReference type="EMBL" id="OLQ06392.1"/>
    </source>
</evidence>